<feature type="non-terminal residue" evidence="1">
    <location>
        <position position="67"/>
    </location>
</feature>
<name>A0ABD0P3Y1_CIRMR</name>
<gene>
    <name evidence="1" type="ORF">M9458_036887</name>
</gene>
<sequence>LKETQLVLLKKALSSGTGGEKITSVILKYIESERSRLASSSSTEATKLSSTKTFHTQRGQFTLIYTA</sequence>
<dbReference type="AlphaFoldDB" id="A0ABD0P3Y1"/>
<feature type="non-terminal residue" evidence="1">
    <location>
        <position position="1"/>
    </location>
</feature>
<dbReference type="EMBL" id="JAMKFB020000018">
    <property type="protein sequence ID" value="KAL0168665.1"/>
    <property type="molecule type" value="Genomic_DNA"/>
</dbReference>
<comment type="caution">
    <text evidence="1">The sequence shown here is derived from an EMBL/GenBank/DDBJ whole genome shotgun (WGS) entry which is preliminary data.</text>
</comment>
<evidence type="ECO:0000313" key="2">
    <source>
        <dbReference type="Proteomes" id="UP001529510"/>
    </source>
</evidence>
<proteinExistence type="predicted"/>
<reference evidence="1 2" key="1">
    <citation type="submission" date="2024-05" db="EMBL/GenBank/DDBJ databases">
        <title>Genome sequencing and assembly of Indian major carp, Cirrhinus mrigala (Hamilton, 1822).</title>
        <authorList>
            <person name="Mohindra V."/>
            <person name="Chowdhury L.M."/>
            <person name="Lal K."/>
            <person name="Jena J.K."/>
        </authorList>
    </citation>
    <scope>NUCLEOTIDE SEQUENCE [LARGE SCALE GENOMIC DNA]</scope>
    <source>
        <strain evidence="1">CM1030</strain>
        <tissue evidence="1">Blood</tissue>
    </source>
</reference>
<organism evidence="1 2">
    <name type="scientific">Cirrhinus mrigala</name>
    <name type="common">Mrigala</name>
    <dbReference type="NCBI Taxonomy" id="683832"/>
    <lineage>
        <taxon>Eukaryota</taxon>
        <taxon>Metazoa</taxon>
        <taxon>Chordata</taxon>
        <taxon>Craniata</taxon>
        <taxon>Vertebrata</taxon>
        <taxon>Euteleostomi</taxon>
        <taxon>Actinopterygii</taxon>
        <taxon>Neopterygii</taxon>
        <taxon>Teleostei</taxon>
        <taxon>Ostariophysi</taxon>
        <taxon>Cypriniformes</taxon>
        <taxon>Cyprinidae</taxon>
        <taxon>Labeoninae</taxon>
        <taxon>Labeonini</taxon>
        <taxon>Cirrhinus</taxon>
    </lineage>
</organism>
<accession>A0ABD0P3Y1</accession>
<keyword evidence="2" id="KW-1185">Reference proteome</keyword>
<protein>
    <submittedName>
        <fullName evidence="1">Uncharacterized protein</fullName>
    </submittedName>
</protein>
<dbReference type="Proteomes" id="UP001529510">
    <property type="component" value="Unassembled WGS sequence"/>
</dbReference>
<evidence type="ECO:0000313" key="1">
    <source>
        <dbReference type="EMBL" id="KAL0168665.1"/>
    </source>
</evidence>